<gene>
    <name evidence="1" type="ORF">C3B64_07560</name>
</gene>
<organism evidence="1 2">
    <name type="scientific">Clostridium botulinum</name>
    <dbReference type="NCBI Taxonomy" id="1491"/>
    <lineage>
        <taxon>Bacteria</taxon>
        <taxon>Bacillati</taxon>
        <taxon>Bacillota</taxon>
        <taxon>Clostridia</taxon>
        <taxon>Eubacteriales</taxon>
        <taxon>Clostridiaceae</taxon>
        <taxon>Clostridium</taxon>
    </lineage>
</organism>
<name>A0AAU8YYA9_CLOBO</name>
<proteinExistence type="predicted"/>
<protein>
    <submittedName>
        <fullName evidence="1">Uncharacterized protein</fullName>
    </submittedName>
</protein>
<evidence type="ECO:0000313" key="2">
    <source>
        <dbReference type="Proteomes" id="UP000238070"/>
    </source>
</evidence>
<accession>A0AAU8YYA9</accession>
<evidence type="ECO:0000313" key="1">
    <source>
        <dbReference type="EMBL" id="AVP64119.1"/>
    </source>
</evidence>
<dbReference type="AlphaFoldDB" id="A0AAU8YYA9"/>
<sequence length="906" mass="102299">MEYLGVVQLGSLYLESSPIPLPTRPWISDEYPSSSLTAKGKGDTYMASSLSKYSLGNTDASDTHKLKWIKLRDENKYIYICDRVILNNISWDELNALGYVTGTDISIDGQLYKCRTLTGGRNIRPGSGSYSGGYPTDNEWDRIICNEANIEGLPKPQPYDLIQIDDTYKSFEGEHNQLWHWWGNNSWCQEIFEGNSTYRVYRGYNSARIFDYHTSGSRFNHIGWRPVLEQEIPIDPPGKPIPVYPTSEDKTHPEPVQGEITLQTEYNGDGSLEQMDVSVYNYTQQKFEYQSEWIDNTTGIMQLPVTFKAGNNYKITVIHKGTGGIGTEWLELYVIGGVLGKYKLSEPITAEQFKTVSVYGQTQALVMKPQIFPETEGSKVRLVPETMNKVTVASVSDNNLVFADSTKTPTIVDKLIKDNQIYNITNVITKAPETHVSVELYKVENGNNNRLAFRTNQSDGKTYVHNGKVYTAYVVNATPTSQGVVRGTSIPLEGGAPERYLELENSSTIVGVAITGRDNMIYTVFIYTHSLYIQAYNIETKSEVYSVINNPNKINRSLSVTMDSQTNDLVVATNQLNNDTGNYEILCRWIDVSDLNNVKVSESRTIYNEPNKNYLGYPVVEDTKDYREGNISICFAVNKSSSTIDIMESIHKKSGQVGSNVSLLSRAGYLANYSHLCSKLFKDNNGKYVWIIAYSFSENENSFRVATLTQTTNEKGQYVVSYRTFSRIYTSIPVVGLTSSKAQGFILIASSKDGIIRQTTRPSFEVDWGAVTTVTEVAERAYSDVFATVDYNPESYGQHPGLITLGYDEVNKVDRLMLKSDYSMENIVESKITLDKPIIADMGEVIKYYDYDIEVQAGEDRALIKPTDITDEYYEYDAQFNSKKSERDITIRGRNTKLTTLYYYNY</sequence>
<dbReference type="EMBL" id="CP027776">
    <property type="protein sequence ID" value="AVP64119.1"/>
    <property type="molecule type" value="Genomic_DNA"/>
</dbReference>
<reference evidence="1 2" key="1">
    <citation type="submission" date="2018-01" db="EMBL/GenBank/DDBJ databases">
        <title>Genetic Diversity of Clostridium botulinum in seafood.</title>
        <authorList>
            <person name="Athira V."/>
            <person name="Arun Jyothi P.V."/>
            <person name="Lalitha K.V."/>
            <person name="Joseph T.C."/>
        </authorList>
    </citation>
    <scope>NUCLEOTIDE SEQUENCE [LARGE SCALE GENOMIC DNA]</scope>
    <source>
        <strain evidence="1 2">Mfbjulcb5</strain>
    </source>
</reference>
<dbReference type="Proteomes" id="UP000238070">
    <property type="component" value="Chromosome"/>
</dbReference>